<dbReference type="AlphaFoldDB" id="A0A9X3E3L9"/>
<evidence type="ECO:0000313" key="1">
    <source>
        <dbReference type="EMBL" id="MCX5570601.1"/>
    </source>
</evidence>
<accession>A0A9X3E3L9</accession>
<dbReference type="RefSeq" id="WP_266339561.1">
    <property type="nucleotide sequence ID" value="NZ_JAPKNK010000006.1"/>
</dbReference>
<evidence type="ECO:0008006" key="3">
    <source>
        <dbReference type="Google" id="ProtNLM"/>
    </source>
</evidence>
<proteinExistence type="predicted"/>
<gene>
    <name evidence="1" type="ORF">OSH07_15435</name>
</gene>
<sequence>MSEHDVSGGDLAAMVPGFRPIKAIPIAGVEPNEVVADRPEFRWVDPTTLCVEEKYQRELADKSVTLIRRIVGNWSWDSFKPPVCAEGDDGVLMVIDGQHTAIAAASHPGIDAIPVMVVDAAELALRAMAFVRHNSNRVAMTSNQLYYAALAAGDEIAVAMDQACEKAGARILRSPPAQGIFKVGDTMAIAGLRAITERRGVNFTARMLKILIDAQRAPLASAEIGAVTALLTEPEWKDSLDPADLTATIRSKSARQWQAHAESTVRKGMKMPMARALAIAWFRATPKQRQARNG</sequence>
<name>A0A9X3E3L9_9HYPH</name>
<organism evidence="1 2">
    <name type="scientific">Kaistia nematophila</name>
    <dbReference type="NCBI Taxonomy" id="2994654"/>
    <lineage>
        <taxon>Bacteria</taxon>
        <taxon>Pseudomonadati</taxon>
        <taxon>Pseudomonadota</taxon>
        <taxon>Alphaproteobacteria</taxon>
        <taxon>Hyphomicrobiales</taxon>
        <taxon>Kaistiaceae</taxon>
        <taxon>Kaistia</taxon>
    </lineage>
</organism>
<keyword evidence="2" id="KW-1185">Reference proteome</keyword>
<reference evidence="1" key="1">
    <citation type="submission" date="2022-11" db="EMBL/GenBank/DDBJ databases">
        <title>Biodiversity and phylogenetic relationships of bacteria.</title>
        <authorList>
            <person name="Machado R.A.R."/>
            <person name="Bhat A."/>
            <person name="Loulou A."/>
            <person name="Kallel S."/>
        </authorList>
    </citation>
    <scope>NUCLEOTIDE SEQUENCE</scope>
    <source>
        <strain evidence="1">K-TC2</strain>
    </source>
</reference>
<protein>
    <recommendedName>
        <fullName evidence="3">ParB N-terminal domain-containing protein</fullName>
    </recommendedName>
</protein>
<dbReference type="Proteomes" id="UP001144805">
    <property type="component" value="Unassembled WGS sequence"/>
</dbReference>
<dbReference type="EMBL" id="JAPKNK010000006">
    <property type="protein sequence ID" value="MCX5570601.1"/>
    <property type="molecule type" value="Genomic_DNA"/>
</dbReference>
<comment type="caution">
    <text evidence="1">The sequence shown here is derived from an EMBL/GenBank/DDBJ whole genome shotgun (WGS) entry which is preliminary data.</text>
</comment>
<evidence type="ECO:0000313" key="2">
    <source>
        <dbReference type="Proteomes" id="UP001144805"/>
    </source>
</evidence>